<dbReference type="Proteomes" id="UP000051952">
    <property type="component" value="Unassembled WGS sequence"/>
</dbReference>
<name>A0A0S4J237_BODSA</name>
<dbReference type="AlphaFoldDB" id="A0A0S4J237"/>
<keyword evidence="6" id="KW-1185">Reference proteome</keyword>
<dbReference type="EMBL" id="CYKH01000868">
    <property type="protein sequence ID" value="CUG55012.1"/>
    <property type="molecule type" value="Genomic_DNA"/>
</dbReference>
<evidence type="ECO:0000259" key="4">
    <source>
        <dbReference type="PROSITE" id="PS50192"/>
    </source>
</evidence>
<dbReference type="SMART" id="SM00397">
    <property type="entry name" value="t_SNARE"/>
    <property type="match status" value="1"/>
</dbReference>
<dbReference type="SUPFAM" id="SSF58038">
    <property type="entry name" value="SNARE fusion complex"/>
    <property type="match status" value="1"/>
</dbReference>
<dbReference type="VEuPathDB" id="TriTrypDB:BSAL_81055"/>
<feature type="compositionally biased region" description="Polar residues" evidence="2">
    <location>
        <begin position="27"/>
        <end position="37"/>
    </location>
</feature>
<organism evidence="5 6">
    <name type="scientific">Bodo saltans</name>
    <name type="common">Flagellated protozoan</name>
    <dbReference type="NCBI Taxonomy" id="75058"/>
    <lineage>
        <taxon>Eukaryota</taxon>
        <taxon>Discoba</taxon>
        <taxon>Euglenozoa</taxon>
        <taxon>Kinetoplastea</taxon>
        <taxon>Metakinetoplastina</taxon>
        <taxon>Eubodonida</taxon>
        <taxon>Bodonidae</taxon>
        <taxon>Bodo</taxon>
    </lineage>
</organism>
<accession>A0A0S4J237</accession>
<keyword evidence="3" id="KW-0812">Transmembrane</keyword>
<reference evidence="6" key="1">
    <citation type="submission" date="2015-09" db="EMBL/GenBank/DDBJ databases">
        <authorList>
            <consortium name="Pathogen Informatics"/>
        </authorList>
    </citation>
    <scope>NUCLEOTIDE SEQUENCE [LARGE SCALE GENOMIC DNA]</scope>
    <source>
        <strain evidence="6">Lake Konstanz</strain>
    </source>
</reference>
<evidence type="ECO:0000256" key="1">
    <source>
        <dbReference type="SAM" id="Coils"/>
    </source>
</evidence>
<proteinExistence type="predicted"/>
<dbReference type="Gene3D" id="1.20.5.110">
    <property type="match status" value="1"/>
</dbReference>
<feature type="region of interest" description="Disordered" evidence="2">
    <location>
        <begin position="26"/>
        <end position="46"/>
    </location>
</feature>
<dbReference type="OrthoDB" id="546861at2759"/>
<feature type="region of interest" description="Disordered" evidence="2">
    <location>
        <begin position="152"/>
        <end position="188"/>
    </location>
</feature>
<keyword evidence="3" id="KW-0472">Membrane</keyword>
<evidence type="ECO:0000313" key="5">
    <source>
        <dbReference type="EMBL" id="CUG55012.1"/>
    </source>
</evidence>
<dbReference type="OMA" id="TEIHNEM"/>
<evidence type="ECO:0000313" key="6">
    <source>
        <dbReference type="Proteomes" id="UP000051952"/>
    </source>
</evidence>
<feature type="domain" description="T-SNARE coiled-coil homology" evidence="4">
    <location>
        <begin position="199"/>
        <end position="261"/>
    </location>
</feature>
<keyword evidence="1" id="KW-0175">Coiled coil</keyword>
<dbReference type="CDD" id="cd15841">
    <property type="entry name" value="SNARE_Qc"/>
    <property type="match status" value="1"/>
</dbReference>
<sequence>MISFSHRPDACHIQKRSLIMDLHAIPATSSPQGSSTSGRGGDPFDESLSELRQIISSSRSIVSNATTRGVVTRELVDALSSNVEEGDSMLRSLQQVLQSIREGRLRGSIESSAPLPNGATWLQREAAVVNAANELYDVSHAAKKLIDVFEKHHPRKGPNKLNGSGGGAGGDHNGGSTQEQDDSTSSHGDYLQAHREEQDLMMEAQDESLSRIQHGLLNLKHNATEIHNEMNRQEEMLTEVQGRVDMLKEKMAAANKKVDHLLENMSDCRKICIIVVLCFVLGFLTFAVL</sequence>
<dbReference type="InterPro" id="IPR000727">
    <property type="entry name" value="T_SNARE_dom"/>
</dbReference>
<gene>
    <name evidence="5" type="ORF">BSAL_81055</name>
</gene>
<evidence type="ECO:0000256" key="2">
    <source>
        <dbReference type="SAM" id="MobiDB-lite"/>
    </source>
</evidence>
<feature type="transmembrane region" description="Helical" evidence="3">
    <location>
        <begin position="271"/>
        <end position="288"/>
    </location>
</feature>
<keyword evidence="3" id="KW-1133">Transmembrane helix</keyword>
<dbReference type="PROSITE" id="PS50192">
    <property type="entry name" value="T_SNARE"/>
    <property type="match status" value="1"/>
</dbReference>
<evidence type="ECO:0000256" key="3">
    <source>
        <dbReference type="SAM" id="Phobius"/>
    </source>
</evidence>
<feature type="coiled-coil region" evidence="1">
    <location>
        <begin position="216"/>
        <end position="264"/>
    </location>
</feature>
<feature type="compositionally biased region" description="Gly residues" evidence="2">
    <location>
        <begin position="163"/>
        <end position="173"/>
    </location>
</feature>
<protein>
    <submittedName>
        <fullName evidence="5">Syntaxin-like protein, putative</fullName>
    </submittedName>
</protein>